<dbReference type="GO" id="GO:0043138">
    <property type="term" value="F:3'-5' DNA helicase activity"/>
    <property type="evidence" value="ECO:0007669"/>
    <property type="project" value="UniProtKB-EC"/>
</dbReference>
<dbReference type="SUPFAM" id="SSF52540">
    <property type="entry name" value="P-loop containing nucleoside triphosphate hydrolases"/>
    <property type="match status" value="1"/>
</dbReference>
<evidence type="ECO:0000256" key="4">
    <source>
        <dbReference type="ARBA" id="ARBA00022840"/>
    </source>
</evidence>
<gene>
    <name evidence="12" type="ORF">DSCO28_72380</name>
</gene>
<feature type="domain" description="UvrD-like helicase ATP-binding" evidence="10">
    <location>
        <begin position="11"/>
        <end position="495"/>
    </location>
</feature>
<dbReference type="RefSeq" id="WP_155326258.1">
    <property type="nucleotide sequence ID" value="NZ_AP021877.1"/>
</dbReference>
<dbReference type="GO" id="GO:0016787">
    <property type="term" value="F:hydrolase activity"/>
    <property type="evidence" value="ECO:0007669"/>
    <property type="project" value="UniProtKB-UniRule"/>
</dbReference>
<dbReference type="GO" id="GO:0005829">
    <property type="term" value="C:cytosol"/>
    <property type="evidence" value="ECO:0007669"/>
    <property type="project" value="TreeGrafter"/>
</dbReference>
<geneLocation type="plasmid" evidence="13">
    <name>do28_1 dna</name>
</geneLocation>
<dbReference type="InterPro" id="IPR000212">
    <property type="entry name" value="DNA_helicase_UvrD/REP"/>
</dbReference>
<dbReference type="GO" id="GO:0000725">
    <property type="term" value="P:recombinational repair"/>
    <property type="evidence" value="ECO:0007669"/>
    <property type="project" value="TreeGrafter"/>
</dbReference>
<dbReference type="InterPro" id="IPR014016">
    <property type="entry name" value="UvrD-like_ATP-bd"/>
</dbReference>
<keyword evidence="5" id="KW-0413">Isomerase</keyword>
<evidence type="ECO:0000256" key="7">
    <source>
        <dbReference type="ARBA" id="ARBA00034808"/>
    </source>
</evidence>
<comment type="catalytic activity">
    <reaction evidence="6">
        <text>Couples ATP hydrolysis with the unwinding of duplex DNA by translocating in the 3'-5' direction.</text>
        <dbReference type="EC" id="5.6.2.4"/>
    </reaction>
</comment>
<reference evidence="12 13" key="1">
    <citation type="submission" date="2019-11" db="EMBL/GenBank/DDBJ databases">
        <title>Comparative genomics of hydrocarbon-degrading Desulfosarcina strains.</title>
        <authorList>
            <person name="Watanabe M."/>
            <person name="Kojima H."/>
            <person name="Fukui M."/>
        </authorList>
    </citation>
    <scope>NUCLEOTIDE SEQUENCE [LARGE SCALE GENOMIC DNA]</scope>
    <source>
        <strain evidence="12 13">28bB2T</strain>
        <plasmid evidence="13">do28_1 dna</plasmid>
    </source>
</reference>
<evidence type="ECO:0000259" key="11">
    <source>
        <dbReference type="PROSITE" id="PS51217"/>
    </source>
</evidence>
<proteinExistence type="predicted"/>
<protein>
    <recommendedName>
        <fullName evidence="7">DNA 3'-5' helicase</fullName>
        <ecNumber evidence="7">5.6.2.4</ecNumber>
    </recommendedName>
</protein>
<dbReference type="InterPro" id="IPR014017">
    <property type="entry name" value="DNA_helicase_UvrD-like_C"/>
</dbReference>
<dbReference type="GO" id="GO:0009338">
    <property type="term" value="C:exodeoxyribonuclease V complex"/>
    <property type="evidence" value="ECO:0007669"/>
    <property type="project" value="TreeGrafter"/>
</dbReference>
<evidence type="ECO:0000256" key="9">
    <source>
        <dbReference type="PROSITE-ProRule" id="PRU00560"/>
    </source>
</evidence>
<keyword evidence="12" id="KW-0614">Plasmid</keyword>
<dbReference type="PROSITE" id="PS51217">
    <property type="entry name" value="UVRD_HELICASE_CTER"/>
    <property type="match status" value="1"/>
</dbReference>
<dbReference type="GO" id="GO:0003677">
    <property type="term" value="F:DNA binding"/>
    <property type="evidence" value="ECO:0007669"/>
    <property type="project" value="InterPro"/>
</dbReference>
<keyword evidence="1 9" id="KW-0547">Nucleotide-binding</keyword>
<sequence length="1153" mass="127804">MTDFKKTTASLPDSTARLTALTDYDRTLLVEAGAGSGKTALIAGRVALLIAAGVAPGKIVAITFTEAAAAELLERIERFVRDLMDGELPIELREAVPQGLSPMQRQNLQQGESSLDEITCTTIHGFCQQLIKPYPVETGLDPGAAIIDPAVAELAYQDLMHAWLSARFGRDRGAEGLGRLPAMEGAGGEQDFFTELLIKEPDRTLDLIEKTANFLKSHRSARAPVPSVNSEDFLRLSEAVLACASWYNECGLNECTTAEFIDDMAPIADLARKAASGPLTGRRIAELLFHHPPQACKKNDSAFKQWGRKGKWKTAAKSAGQTAAAGERLSAEGEKHYQTCNKAYQEFCAGLGALAFQRFVKEFDALQGLYQDYKRMAALLDFDDLLHHACKLLKTNEPVRQALAMRYPRILVDEFQDTDPLQAEILWHLAGEGDQQVTWQQRRLRPGALFLVGDPKQAIYRFRGADVATYLAAKQALVDQNPKAVVEISTNFRSQGQILQFVNDHFAPLLDSAQGQPGFTALSSVRNSGNGPAVTAFDIPLDDAPRNDKGDLAVNTIRRKEACIVSELVSRLISSYPVFDKDLKDFRPARAGDVALLAPTGTSLWIYERELEARNIAIATQAGKGFFRRQEVQDLIAVARTIADRRDTLALGALLRGPLVGLTEEQIADEIDSLQVITDKARPLHLWTDTTQLRNPLLKQTLAVLQNIARKARRTTPYQLLAEAIEELQVRPLLKARHARGAERALANVELVLEMARAYASRGIADFARALWDRWQDSDAQTEGRPDADAQAVSIITMHSAKGLEWPIVIPINSMTTLWSETQFLYRRSDDSVHFKVLDYPSQEYEIVHQEEAEELRRERVRLWYVALTRARDLLLLPNQSERKGNDWFSLLGLETHALPAFDAEHFKGASEQQFQSTINTQDLATWQSQAATFEAAQQNIQWHQPSRHEGTASLQSEDQVFAGTEAFLEGSPALERTVNTEQTTIQGGRQRGIIMHKLIEEVLTGETEEDDRAFEKRAGQLLLQLGLTDEQDPTVGLSSKEMADSVYRALQLPEIAAIRPRLSPELPVYAKNSVDKTITLTAGIADAVAIDDNGHIDAVIDWKSDVEPTLKQIDLYRSQVHEYLSACGAPLGMIVFITSGRIEKIQRRGAPT</sequence>
<keyword evidence="3 9" id="KW-0347">Helicase</keyword>
<name>A0A5K8A2A3_9BACT</name>
<dbReference type="Gene3D" id="3.40.50.300">
    <property type="entry name" value="P-loop containing nucleotide triphosphate hydrolases"/>
    <property type="match status" value="4"/>
</dbReference>
<accession>A0A5K8A2A3</accession>
<evidence type="ECO:0000256" key="1">
    <source>
        <dbReference type="ARBA" id="ARBA00022741"/>
    </source>
</evidence>
<dbReference type="Pfam" id="PF00580">
    <property type="entry name" value="UvrD-helicase"/>
    <property type="match status" value="1"/>
</dbReference>
<keyword evidence="4 9" id="KW-0067">ATP-binding</keyword>
<dbReference type="PROSITE" id="PS51198">
    <property type="entry name" value="UVRD_HELICASE_ATP_BIND"/>
    <property type="match status" value="1"/>
</dbReference>
<keyword evidence="2 9" id="KW-0378">Hydrolase</keyword>
<dbReference type="PANTHER" id="PTHR11070">
    <property type="entry name" value="UVRD / RECB / PCRA DNA HELICASE FAMILY MEMBER"/>
    <property type="match status" value="1"/>
</dbReference>
<dbReference type="Pfam" id="PF13361">
    <property type="entry name" value="UvrD_C"/>
    <property type="match status" value="1"/>
</dbReference>
<evidence type="ECO:0000256" key="8">
    <source>
        <dbReference type="ARBA" id="ARBA00048988"/>
    </source>
</evidence>
<dbReference type="AlphaFoldDB" id="A0A5K8A2A3"/>
<feature type="binding site" evidence="9">
    <location>
        <begin position="32"/>
        <end position="39"/>
    </location>
    <ligand>
        <name>ATP</name>
        <dbReference type="ChEBI" id="CHEBI:30616"/>
    </ligand>
</feature>
<evidence type="ECO:0000259" key="10">
    <source>
        <dbReference type="PROSITE" id="PS51198"/>
    </source>
</evidence>
<evidence type="ECO:0000313" key="13">
    <source>
        <dbReference type="Proteomes" id="UP000425960"/>
    </source>
</evidence>
<dbReference type="KEGG" id="dov:DSCO28_72380"/>
<evidence type="ECO:0000256" key="5">
    <source>
        <dbReference type="ARBA" id="ARBA00023235"/>
    </source>
</evidence>
<dbReference type="EC" id="5.6.2.4" evidence="7"/>
<organism evidence="12 13">
    <name type="scientific">Desulfosarcina ovata subsp. sediminis</name>
    <dbReference type="NCBI Taxonomy" id="885957"/>
    <lineage>
        <taxon>Bacteria</taxon>
        <taxon>Pseudomonadati</taxon>
        <taxon>Thermodesulfobacteriota</taxon>
        <taxon>Desulfobacteria</taxon>
        <taxon>Desulfobacterales</taxon>
        <taxon>Desulfosarcinaceae</taxon>
        <taxon>Desulfosarcina</taxon>
    </lineage>
</organism>
<dbReference type="GO" id="GO:0005524">
    <property type="term" value="F:ATP binding"/>
    <property type="evidence" value="ECO:0007669"/>
    <property type="project" value="UniProtKB-UniRule"/>
</dbReference>
<evidence type="ECO:0000256" key="6">
    <source>
        <dbReference type="ARBA" id="ARBA00034617"/>
    </source>
</evidence>
<dbReference type="Proteomes" id="UP000425960">
    <property type="component" value="Plasmid Do28_1"/>
</dbReference>
<dbReference type="InterPro" id="IPR027417">
    <property type="entry name" value="P-loop_NTPase"/>
</dbReference>
<evidence type="ECO:0000256" key="2">
    <source>
        <dbReference type="ARBA" id="ARBA00022801"/>
    </source>
</evidence>
<evidence type="ECO:0000256" key="3">
    <source>
        <dbReference type="ARBA" id="ARBA00022806"/>
    </source>
</evidence>
<feature type="domain" description="UvrD-like helicase C-terminal" evidence="11">
    <location>
        <begin position="517"/>
        <end position="803"/>
    </location>
</feature>
<evidence type="ECO:0000313" key="12">
    <source>
        <dbReference type="EMBL" id="BBO86672.1"/>
    </source>
</evidence>
<dbReference type="EMBL" id="AP021877">
    <property type="protein sequence ID" value="BBO86672.1"/>
    <property type="molecule type" value="Genomic_DNA"/>
</dbReference>
<dbReference type="PANTHER" id="PTHR11070:SF23">
    <property type="entry name" value="RECBCD ENZYME SUBUNIT RECB"/>
    <property type="match status" value="1"/>
</dbReference>
<comment type="catalytic activity">
    <reaction evidence="8">
        <text>ATP + H2O = ADP + phosphate + H(+)</text>
        <dbReference type="Rhea" id="RHEA:13065"/>
        <dbReference type="ChEBI" id="CHEBI:15377"/>
        <dbReference type="ChEBI" id="CHEBI:15378"/>
        <dbReference type="ChEBI" id="CHEBI:30616"/>
        <dbReference type="ChEBI" id="CHEBI:43474"/>
        <dbReference type="ChEBI" id="CHEBI:456216"/>
        <dbReference type="EC" id="5.6.2.4"/>
    </reaction>
</comment>